<evidence type="ECO:0000313" key="1">
    <source>
        <dbReference type="EMBL" id="KAA8515260.1"/>
    </source>
</evidence>
<proteinExistence type="predicted"/>
<keyword evidence="2" id="KW-1185">Reference proteome</keyword>
<reference evidence="1 2" key="1">
    <citation type="submission" date="2019-09" db="EMBL/GenBank/DDBJ databases">
        <title>A chromosome-level genome assembly of the Chinese tupelo Nyssa sinensis.</title>
        <authorList>
            <person name="Yang X."/>
            <person name="Kang M."/>
            <person name="Yang Y."/>
            <person name="Xiong H."/>
            <person name="Wang M."/>
            <person name="Zhang Z."/>
            <person name="Wang Z."/>
            <person name="Wu H."/>
            <person name="Ma T."/>
            <person name="Liu J."/>
            <person name="Xi Z."/>
        </authorList>
    </citation>
    <scope>NUCLEOTIDE SEQUENCE [LARGE SCALE GENOMIC DNA]</scope>
    <source>
        <strain evidence="1">J267</strain>
        <tissue evidence="1">Leaf</tissue>
    </source>
</reference>
<sequence>MQMSRQLYKCGFMVGKEHLSVSDRRLSATSTPCYSGDSPARSPIWLIHGSIASARRSSLNYENHGD</sequence>
<dbReference type="Proteomes" id="UP000325577">
    <property type="component" value="Linkage Group LG9"/>
</dbReference>
<organism evidence="1 2">
    <name type="scientific">Nyssa sinensis</name>
    <dbReference type="NCBI Taxonomy" id="561372"/>
    <lineage>
        <taxon>Eukaryota</taxon>
        <taxon>Viridiplantae</taxon>
        <taxon>Streptophyta</taxon>
        <taxon>Embryophyta</taxon>
        <taxon>Tracheophyta</taxon>
        <taxon>Spermatophyta</taxon>
        <taxon>Magnoliopsida</taxon>
        <taxon>eudicotyledons</taxon>
        <taxon>Gunneridae</taxon>
        <taxon>Pentapetalae</taxon>
        <taxon>asterids</taxon>
        <taxon>Cornales</taxon>
        <taxon>Nyssaceae</taxon>
        <taxon>Nyssa</taxon>
    </lineage>
</organism>
<dbReference type="EMBL" id="CM018052">
    <property type="protein sequence ID" value="KAA8515260.1"/>
    <property type="molecule type" value="Genomic_DNA"/>
</dbReference>
<accession>A0A5J4ZA07</accession>
<gene>
    <name evidence="1" type="ORF">F0562_018510</name>
</gene>
<protein>
    <submittedName>
        <fullName evidence="1">Uncharacterized protein</fullName>
    </submittedName>
</protein>
<dbReference type="AlphaFoldDB" id="A0A5J4ZA07"/>
<name>A0A5J4ZA07_9ASTE</name>
<evidence type="ECO:0000313" key="2">
    <source>
        <dbReference type="Proteomes" id="UP000325577"/>
    </source>
</evidence>